<protein>
    <submittedName>
        <fullName evidence="1">Uncharacterized protein</fullName>
    </submittedName>
</protein>
<evidence type="ECO:0000313" key="2">
    <source>
        <dbReference type="Proteomes" id="UP000254939"/>
    </source>
</evidence>
<sequence>MDFTGFFKFYGYWRSQRFDFLPAEKTAADMLVISEGSLGQERARLRTLIEVERQSTASSF</sequence>
<proteinExistence type="predicted"/>
<gene>
    <name evidence="1" type="ORF">B5K06_33660</name>
</gene>
<dbReference type="AlphaFoldDB" id="A0A370KE13"/>
<dbReference type="Proteomes" id="UP000254939">
    <property type="component" value="Unassembled WGS sequence"/>
</dbReference>
<dbReference type="EMBL" id="NAAC01000051">
    <property type="protein sequence ID" value="RDJ01390.1"/>
    <property type="molecule type" value="Genomic_DNA"/>
</dbReference>
<organism evidence="1 2">
    <name type="scientific">Rhizobium grahamii</name>
    <dbReference type="NCBI Taxonomy" id="1120045"/>
    <lineage>
        <taxon>Bacteria</taxon>
        <taxon>Pseudomonadati</taxon>
        <taxon>Pseudomonadota</taxon>
        <taxon>Alphaproteobacteria</taxon>
        <taxon>Hyphomicrobiales</taxon>
        <taxon>Rhizobiaceae</taxon>
        <taxon>Rhizobium/Agrobacterium group</taxon>
        <taxon>Rhizobium</taxon>
    </lineage>
</organism>
<comment type="caution">
    <text evidence="1">The sequence shown here is derived from an EMBL/GenBank/DDBJ whole genome shotgun (WGS) entry which is preliminary data.</text>
</comment>
<evidence type="ECO:0000313" key="1">
    <source>
        <dbReference type="EMBL" id="RDJ01390.1"/>
    </source>
</evidence>
<name>A0A370KE13_9HYPH</name>
<accession>A0A370KE13</accession>
<reference evidence="1 2" key="1">
    <citation type="submission" date="2017-03" db="EMBL/GenBank/DDBJ databases">
        <title>Genome analysis of Rhizobial strains effectives or ineffectives for nitrogen fixation isolated from bean seeds.</title>
        <authorList>
            <person name="Peralta H."/>
            <person name="Aguilar-Vera A."/>
            <person name="Mora Y."/>
            <person name="Vargas-Lagunas C."/>
            <person name="Girard L."/>
            <person name="Mora J."/>
        </authorList>
    </citation>
    <scope>NUCLEOTIDE SEQUENCE [LARGE SCALE GENOMIC DNA]</scope>
    <source>
        <strain evidence="1 2">CCGM3</strain>
    </source>
</reference>